<evidence type="ECO:0000256" key="1">
    <source>
        <dbReference type="ARBA" id="ARBA00012513"/>
    </source>
</evidence>
<dbReference type="EMBL" id="VCEB01000015">
    <property type="protein sequence ID" value="KAB0369560.1"/>
    <property type="molecule type" value="Genomic_DNA"/>
</dbReference>
<keyword evidence="8 11" id="KW-0067">ATP-binding</keyword>
<dbReference type="AlphaFoldDB" id="A0A5N3X5W3"/>
<evidence type="ECO:0000256" key="6">
    <source>
        <dbReference type="ARBA" id="ARBA00022776"/>
    </source>
</evidence>
<comment type="catalytic activity">
    <reaction evidence="10">
        <text>L-seryl-[protein] + ATP = O-phospho-L-seryl-[protein] + ADP + H(+)</text>
        <dbReference type="Rhea" id="RHEA:17989"/>
        <dbReference type="Rhea" id="RHEA-COMP:9863"/>
        <dbReference type="Rhea" id="RHEA-COMP:11604"/>
        <dbReference type="ChEBI" id="CHEBI:15378"/>
        <dbReference type="ChEBI" id="CHEBI:29999"/>
        <dbReference type="ChEBI" id="CHEBI:30616"/>
        <dbReference type="ChEBI" id="CHEBI:83421"/>
        <dbReference type="ChEBI" id="CHEBI:456216"/>
        <dbReference type="EC" id="2.7.11.1"/>
    </reaction>
</comment>
<evidence type="ECO:0000256" key="11">
    <source>
        <dbReference type="PIRSR" id="PIRSR630616-2"/>
    </source>
</evidence>
<reference evidence="12 13" key="1">
    <citation type="submission" date="2019-06" db="EMBL/GenBank/DDBJ databases">
        <title>Discovery of a novel chromosome fission-fusion reversal in muntjac.</title>
        <authorList>
            <person name="Mudd A.B."/>
            <person name="Bredeson J.V."/>
            <person name="Baum R."/>
            <person name="Hockemeyer D."/>
            <person name="Rokhsar D.S."/>
        </authorList>
    </citation>
    <scope>NUCLEOTIDE SEQUENCE [LARGE SCALE GENOMIC DNA]</scope>
    <source>
        <strain evidence="12">UCam_UCB_Mr</strain>
        <tissue evidence="12">Fibroblast cell line</tissue>
    </source>
</reference>
<keyword evidence="2" id="KW-0723">Serine/threonine-protein kinase</keyword>
<comment type="catalytic activity">
    <reaction evidence="9">
        <text>L-threonyl-[protein] + ATP = O-phospho-L-threonyl-[protein] + ADP + H(+)</text>
        <dbReference type="Rhea" id="RHEA:46608"/>
        <dbReference type="Rhea" id="RHEA-COMP:11060"/>
        <dbReference type="Rhea" id="RHEA-COMP:11605"/>
        <dbReference type="ChEBI" id="CHEBI:15378"/>
        <dbReference type="ChEBI" id="CHEBI:30013"/>
        <dbReference type="ChEBI" id="CHEBI:30616"/>
        <dbReference type="ChEBI" id="CHEBI:61977"/>
        <dbReference type="ChEBI" id="CHEBI:456216"/>
        <dbReference type="EC" id="2.7.11.1"/>
    </reaction>
</comment>
<feature type="binding site" evidence="11">
    <location>
        <position position="37"/>
    </location>
    <ligand>
        <name>ATP</name>
        <dbReference type="ChEBI" id="CHEBI:30616"/>
    </ligand>
</feature>
<dbReference type="GO" id="GO:0051301">
    <property type="term" value="P:cell division"/>
    <property type="evidence" value="ECO:0007669"/>
    <property type="project" value="UniProtKB-KW"/>
</dbReference>
<proteinExistence type="predicted"/>
<sequence>RFFAIHDFETGRPLGKSKFENVYLARKKKSHFTVTLKALFKSQTPNVFLLNSFSNQRRIYLILGLPLPGAGRKQEARQGAEEG</sequence>
<keyword evidence="3" id="KW-0132">Cell division</keyword>
<dbReference type="InterPro" id="IPR011009">
    <property type="entry name" value="Kinase-like_dom_sf"/>
</dbReference>
<feature type="binding site" evidence="11">
    <location>
        <position position="18"/>
    </location>
    <ligand>
        <name>ATP</name>
        <dbReference type="ChEBI" id="CHEBI:30616"/>
    </ligand>
</feature>
<name>A0A5N3X5W3_MUNRE</name>
<evidence type="ECO:0000256" key="9">
    <source>
        <dbReference type="ARBA" id="ARBA00047899"/>
    </source>
</evidence>
<feature type="non-terminal residue" evidence="12">
    <location>
        <position position="1"/>
    </location>
</feature>
<dbReference type="GO" id="GO:0005524">
    <property type="term" value="F:ATP binding"/>
    <property type="evidence" value="ECO:0007669"/>
    <property type="project" value="UniProtKB-KW"/>
</dbReference>
<comment type="caution">
    <text evidence="12">The sequence shown here is derived from an EMBL/GenBank/DDBJ whole genome shotgun (WGS) entry which is preliminary data.</text>
</comment>
<evidence type="ECO:0000256" key="2">
    <source>
        <dbReference type="ARBA" id="ARBA00022527"/>
    </source>
</evidence>
<dbReference type="SUPFAM" id="SSF56112">
    <property type="entry name" value="Protein kinase-like (PK-like)"/>
    <property type="match status" value="1"/>
</dbReference>
<keyword evidence="4" id="KW-0808">Transferase</keyword>
<dbReference type="PANTHER" id="PTHR24350">
    <property type="entry name" value="SERINE/THREONINE-PROTEIN KINASE IAL-RELATED"/>
    <property type="match status" value="1"/>
</dbReference>
<keyword evidence="5 11" id="KW-0547">Nucleotide-binding</keyword>
<evidence type="ECO:0000256" key="8">
    <source>
        <dbReference type="ARBA" id="ARBA00022840"/>
    </source>
</evidence>
<dbReference type="Gene3D" id="3.30.200.20">
    <property type="entry name" value="Phosphorylase Kinase, domain 1"/>
    <property type="match status" value="1"/>
</dbReference>
<keyword evidence="6" id="KW-0498">Mitosis</keyword>
<evidence type="ECO:0000313" key="12">
    <source>
        <dbReference type="EMBL" id="KAB0369560.1"/>
    </source>
</evidence>
<protein>
    <recommendedName>
        <fullName evidence="1">non-specific serine/threonine protein kinase</fullName>
        <ecNumber evidence="1">2.7.11.1</ecNumber>
    </recommendedName>
</protein>
<dbReference type="InterPro" id="IPR030616">
    <property type="entry name" value="Aur-like"/>
</dbReference>
<evidence type="ECO:0000256" key="4">
    <source>
        <dbReference type="ARBA" id="ARBA00022679"/>
    </source>
</evidence>
<keyword evidence="13" id="KW-1185">Reference proteome</keyword>
<dbReference type="EC" id="2.7.11.1" evidence="1"/>
<accession>A0A5N3X5W3</accession>
<evidence type="ECO:0000313" key="13">
    <source>
        <dbReference type="Proteomes" id="UP000326062"/>
    </source>
</evidence>
<evidence type="ECO:0000256" key="3">
    <source>
        <dbReference type="ARBA" id="ARBA00022618"/>
    </source>
</evidence>
<keyword evidence="7" id="KW-0418">Kinase</keyword>
<evidence type="ECO:0000256" key="7">
    <source>
        <dbReference type="ARBA" id="ARBA00022777"/>
    </source>
</evidence>
<dbReference type="GO" id="GO:0004674">
    <property type="term" value="F:protein serine/threonine kinase activity"/>
    <property type="evidence" value="ECO:0007669"/>
    <property type="project" value="UniProtKB-KW"/>
</dbReference>
<dbReference type="Proteomes" id="UP000326062">
    <property type="component" value="Chromosome 13"/>
</dbReference>
<keyword evidence="6" id="KW-0131">Cell cycle</keyword>
<gene>
    <name evidence="12" type="ORF">FD755_018553</name>
</gene>
<evidence type="ECO:0000256" key="10">
    <source>
        <dbReference type="ARBA" id="ARBA00048679"/>
    </source>
</evidence>
<evidence type="ECO:0000256" key="5">
    <source>
        <dbReference type="ARBA" id="ARBA00022741"/>
    </source>
</evidence>
<organism evidence="12 13">
    <name type="scientific">Muntiacus reevesi</name>
    <name type="common">Reeves' muntjac</name>
    <name type="synonym">Cervus reevesi</name>
    <dbReference type="NCBI Taxonomy" id="9886"/>
    <lineage>
        <taxon>Eukaryota</taxon>
        <taxon>Metazoa</taxon>
        <taxon>Chordata</taxon>
        <taxon>Craniata</taxon>
        <taxon>Vertebrata</taxon>
        <taxon>Euteleostomi</taxon>
        <taxon>Mammalia</taxon>
        <taxon>Eutheria</taxon>
        <taxon>Laurasiatheria</taxon>
        <taxon>Artiodactyla</taxon>
        <taxon>Ruminantia</taxon>
        <taxon>Pecora</taxon>
        <taxon>Cervidae</taxon>
        <taxon>Muntiacinae</taxon>
        <taxon>Muntiacus</taxon>
    </lineage>
</organism>